<dbReference type="STRING" id="33995.KOEU_17470"/>
<gene>
    <name evidence="2" type="ORF">KOEU_17470</name>
</gene>
<dbReference type="PATRIC" id="fig|33995.3.peg.1935"/>
<proteinExistence type="predicted"/>
<name>A0A0M0EHN2_KOMEU</name>
<keyword evidence="3" id="KW-1185">Reference proteome</keyword>
<evidence type="ECO:0000313" key="3">
    <source>
        <dbReference type="Proteomes" id="UP000037566"/>
    </source>
</evidence>
<reference evidence="2" key="1">
    <citation type="submission" date="2015-08" db="EMBL/GenBank/DDBJ databases">
        <title>Draft genome sequence of Komagataeibacter europaeus CECT 8546 a cellulose producer strain from vinegar produced by the traditional method.</title>
        <authorList>
            <person name="Poehlein A."/>
            <person name="Valera M.J."/>
            <person name="Haack F.S."/>
            <person name="Mas A."/>
            <person name="Daniel R."/>
            <person name="Streit W.R."/>
            <person name="Mateo E."/>
        </authorList>
    </citation>
    <scope>NUCLEOTIDE SEQUENCE [LARGE SCALE GENOMIC DNA]</scope>
    <source>
        <strain evidence="2">CECT 8546</strain>
    </source>
</reference>
<evidence type="ECO:0000259" key="1">
    <source>
        <dbReference type="Pfam" id="PF10543"/>
    </source>
</evidence>
<evidence type="ECO:0000313" key="2">
    <source>
        <dbReference type="EMBL" id="KON64777.1"/>
    </source>
</evidence>
<sequence>MSNVTINGRSVSILEYLGQRVVTFAMVDALHQRAEDTAGRNFRANRKRFIEGTDFFSVCADEIRRDKIMELSAKARGEIILLTESGYLMLVKSFTDDLAWTVQRELVTGYFRAPRQPELPRNMLATMEPTELNARIGACRQASRQWGKSAGAWAWMKAGLPRPPRELLSMAENAVLDAVNGTKPTPPPVQRRIMIIEDVQGGSVPTPFT</sequence>
<feature type="domain" description="KilA-N DNA-binding" evidence="1">
    <location>
        <begin position="12"/>
        <end position="93"/>
    </location>
</feature>
<comment type="caution">
    <text evidence="2">The sequence shown here is derived from an EMBL/GenBank/DDBJ whole genome shotgun (WGS) entry which is preliminary data.</text>
</comment>
<dbReference type="AlphaFoldDB" id="A0A0M0EHN2"/>
<dbReference type="InterPro" id="IPR018873">
    <property type="entry name" value="KilA-N_DNA-bd_domain"/>
</dbReference>
<dbReference type="EMBL" id="LHUQ01000007">
    <property type="protein sequence ID" value="KON64777.1"/>
    <property type="molecule type" value="Genomic_DNA"/>
</dbReference>
<dbReference type="RefSeq" id="WP_053323265.1">
    <property type="nucleotide sequence ID" value="NZ_LHUQ01000007.1"/>
</dbReference>
<dbReference type="OrthoDB" id="7225519at2"/>
<protein>
    <submittedName>
        <fullName evidence="2">ORF6N domain protein</fullName>
    </submittedName>
</protein>
<accession>A0A0M0EHN2</accession>
<dbReference type="Proteomes" id="UP000037566">
    <property type="component" value="Unassembled WGS sequence"/>
</dbReference>
<dbReference type="Pfam" id="PF10543">
    <property type="entry name" value="ORF6N"/>
    <property type="match status" value="1"/>
</dbReference>
<organism evidence="2 3">
    <name type="scientific">Komagataeibacter europaeus</name>
    <name type="common">Gluconacetobacter europaeus</name>
    <dbReference type="NCBI Taxonomy" id="33995"/>
    <lineage>
        <taxon>Bacteria</taxon>
        <taxon>Pseudomonadati</taxon>
        <taxon>Pseudomonadota</taxon>
        <taxon>Alphaproteobacteria</taxon>
        <taxon>Acetobacterales</taxon>
        <taxon>Acetobacteraceae</taxon>
        <taxon>Komagataeibacter</taxon>
    </lineage>
</organism>